<organism evidence="2 3">
    <name type="scientific">Aetokthonos hydrillicola Thurmond2011</name>
    <dbReference type="NCBI Taxonomy" id="2712845"/>
    <lineage>
        <taxon>Bacteria</taxon>
        <taxon>Bacillati</taxon>
        <taxon>Cyanobacteriota</taxon>
        <taxon>Cyanophyceae</taxon>
        <taxon>Nostocales</taxon>
        <taxon>Hapalosiphonaceae</taxon>
        <taxon>Aetokthonos</taxon>
    </lineage>
</organism>
<keyword evidence="3" id="KW-1185">Reference proteome</keyword>
<reference evidence="3" key="1">
    <citation type="journal article" date="2021" name="Science">
        <title>Hunting the eagle killer: A cyanobacterial neurotoxin causes vacuolar myelinopathy.</title>
        <authorList>
            <person name="Breinlinger S."/>
            <person name="Phillips T.J."/>
            <person name="Haram B.N."/>
            <person name="Mares J."/>
            <person name="Martinez Yerena J.A."/>
            <person name="Hrouzek P."/>
            <person name="Sobotka R."/>
            <person name="Henderson W.M."/>
            <person name="Schmieder P."/>
            <person name="Williams S.M."/>
            <person name="Lauderdale J.D."/>
            <person name="Wilde H.D."/>
            <person name="Gerrin W."/>
            <person name="Kust A."/>
            <person name="Washington J.W."/>
            <person name="Wagner C."/>
            <person name="Geier B."/>
            <person name="Liebeke M."/>
            <person name="Enke H."/>
            <person name="Niedermeyer T.H.J."/>
            <person name="Wilde S.B."/>
        </authorList>
    </citation>
    <scope>NUCLEOTIDE SEQUENCE [LARGE SCALE GENOMIC DNA]</scope>
    <source>
        <strain evidence="3">Thurmond2011</strain>
    </source>
</reference>
<evidence type="ECO:0000313" key="2">
    <source>
        <dbReference type="EMBL" id="MDR9894375.1"/>
    </source>
</evidence>
<accession>A0AAP5I8E3</accession>
<dbReference type="Proteomes" id="UP000667802">
    <property type="component" value="Unassembled WGS sequence"/>
</dbReference>
<protein>
    <submittedName>
        <fullName evidence="2">Uncharacterized protein</fullName>
    </submittedName>
</protein>
<evidence type="ECO:0000256" key="1">
    <source>
        <dbReference type="SAM" id="Coils"/>
    </source>
</evidence>
<comment type="caution">
    <text evidence="2">The sequence shown here is derived from an EMBL/GenBank/DDBJ whole genome shotgun (WGS) entry which is preliminary data.</text>
</comment>
<evidence type="ECO:0000313" key="3">
    <source>
        <dbReference type="Proteomes" id="UP000667802"/>
    </source>
</evidence>
<sequence length="472" mass="55857">MFEYCGNTINQKKLGNKDLKNLFQKLEDLIDEGKDIDDDTTQQILNYALDWTQGKELWEQLRVRFQESFPELVVLPALNHFFKCYDDLVSKIDSANKTRIYNSEEIEEKRTELSENRRNLPQSIKDISHSFQKQINGYIEEFRKIKDIQEQQPILQKLDQDNISGFDTINNIFREIKDDLEISIIKPIQKALIFKKPDYVLREELTTDTQTGINITDRDVNDITKNYSLVLGMFSERNSAEVEEKRVRHLYESVSEAISERTNISLKLKSKKLNDAIEKLYNNQNSKLRVVINQVTCNELSLDTTITNDFNKDVAKNPLSLPQNFFNLKLKGEIEPHRKINFLQKLWQILTLKGDRNKDRNKKIANMIAEEWSKGINEKEKELWDRLSNWIKESLEEYSNRFENSTVKVIQLVERELNERISNFEQESANKQKIFEDINSKLKLAKRMREELEKKCHKPMRILPPEYIQTRL</sequence>
<name>A0AAP5I8E3_9CYAN</name>
<dbReference type="RefSeq" id="WP_208344276.1">
    <property type="nucleotide sequence ID" value="NZ_CAWQFN010000489.1"/>
</dbReference>
<proteinExistence type="predicted"/>
<gene>
    <name evidence="2" type="ORF">G7B40_007290</name>
</gene>
<dbReference type="EMBL" id="JAALHA020000002">
    <property type="protein sequence ID" value="MDR9894375.1"/>
    <property type="molecule type" value="Genomic_DNA"/>
</dbReference>
<keyword evidence="1" id="KW-0175">Coiled coil</keyword>
<feature type="coiled-coil region" evidence="1">
    <location>
        <begin position="414"/>
        <end position="455"/>
    </location>
</feature>
<dbReference type="AlphaFoldDB" id="A0AAP5I8E3"/>